<protein>
    <submittedName>
        <fullName evidence="1">Uncharacterized protein</fullName>
    </submittedName>
</protein>
<comment type="caution">
    <text evidence="1">The sequence shown here is derived from an EMBL/GenBank/DDBJ whole genome shotgun (WGS) entry which is preliminary data.</text>
</comment>
<sequence>MSTSLIVSIVVNCVPLPVVLYTGKILFLDSSEYSLSEEFTFTSEASTRTGSTNCSSCGLISGRGSCFRVVSGILVATTETSLGVSSLSFMYFSITSCLPNAFSAAYKPASFWLWPSPVPITSSPIMQSTINETSKPLPTLVVTYFGGLAADPIRLYSFPLEFRSTESSYKLPVRPDKRGRISR</sequence>
<dbReference type="RefSeq" id="XP_046059365.1">
    <property type="nucleotide sequence ID" value="XM_046206718.1"/>
</dbReference>
<reference evidence="1" key="1">
    <citation type="journal article" date="2021" name="Open Biol.">
        <title>Shared evolutionary footprints suggest mitochondrial oxidative damage underlies multiple complex I losses in fungi.</title>
        <authorList>
            <person name="Schikora-Tamarit M.A."/>
            <person name="Marcet-Houben M."/>
            <person name="Nosek J."/>
            <person name="Gabaldon T."/>
        </authorList>
    </citation>
    <scope>NUCLEOTIDE SEQUENCE</scope>
    <source>
        <strain evidence="1">CBS6075</strain>
    </source>
</reference>
<evidence type="ECO:0000313" key="1">
    <source>
        <dbReference type="EMBL" id="KAH3662276.1"/>
    </source>
</evidence>
<accession>A0A9P8NZS8</accession>
<organism evidence="1 2">
    <name type="scientific">Ogataea philodendri</name>
    <dbReference type="NCBI Taxonomy" id="1378263"/>
    <lineage>
        <taxon>Eukaryota</taxon>
        <taxon>Fungi</taxon>
        <taxon>Dikarya</taxon>
        <taxon>Ascomycota</taxon>
        <taxon>Saccharomycotina</taxon>
        <taxon>Pichiomycetes</taxon>
        <taxon>Pichiales</taxon>
        <taxon>Pichiaceae</taxon>
        <taxon>Ogataea</taxon>
    </lineage>
</organism>
<gene>
    <name evidence="1" type="ORF">OGAPHI_005525</name>
</gene>
<dbReference type="Proteomes" id="UP000769157">
    <property type="component" value="Unassembled WGS sequence"/>
</dbReference>
<dbReference type="AlphaFoldDB" id="A0A9P8NZS8"/>
<name>A0A9P8NZS8_9ASCO</name>
<reference evidence="1" key="2">
    <citation type="submission" date="2021-01" db="EMBL/GenBank/DDBJ databases">
        <authorList>
            <person name="Schikora-Tamarit M.A."/>
        </authorList>
    </citation>
    <scope>NUCLEOTIDE SEQUENCE</scope>
    <source>
        <strain evidence="1">CBS6075</strain>
    </source>
</reference>
<dbReference type="EMBL" id="JAEUBE010000378">
    <property type="protein sequence ID" value="KAH3662276.1"/>
    <property type="molecule type" value="Genomic_DNA"/>
</dbReference>
<dbReference type="GeneID" id="70237489"/>
<evidence type="ECO:0000313" key="2">
    <source>
        <dbReference type="Proteomes" id="UP000769157"/>
    </source>
</evidence>
<keyword evidence="2" id="KW-1185">Reference proteome</keyword>
<proteinExistence type="predicted"/>